<proteinExistence type="predicted"/>
<dbReference type="RefSeq" id="WP_066271122.1">
    <property type="nucleotide sequence ID" value="NZ_JARMAB010000013.1"/>
</dbReference>
<name>A0ABU6MHP1_9BACI</name>
<organism evidence="1 2">
    <name type="scientific">Heyndrickxia acidicola</name>
    <dbReference type="NCBI Taxonomy" id="209389"/>
    <lineage>
        <taxon>Bacteria</taxon>
        <taxon>Bacillati</taxon>
        <taxon>Bacillota</taxon>
        <taxon>Bacilli</taxon>
        <taxon>Bacillales</taxon>
        <taxon>Bacillaceae</taxon>
        <taxon>Heyndrickxia</taxon>
    </lineage>
</organism>
<accession>A0ABU6MHP1</accession>
<dbReference type="Proteomes" id="UP001341444">
    <property type="component" value="Unassembled WGS sequence"/>
</dbReference>
<gene>
    <name evidence="1" type="ORF">P4T90_10605</name>
</gene>
<evidence type="ECO:0000313" key="1">
    <source>
        <dbReference type="EMBL" id="MED1203526.1"/>
    </source>
</evidence>
<reference evidence="1 2" key="1">
    <citation type="submission" date="2023-03" db="EMBL/GenBank/DDBJ databases">
        <title>Bacillus Genome Sequencing.</title>
        <authorList>
            <person name="Dunlap C."/>
        </authorList>
    </citation>
    <scope>NUCLEOTIDE SEQUENCE [LARGE SCALE GENOMIC DNA]</scope>
    <source>
        <strain evidence="1 2">B-23453</strain>
    </source>
</reference>
<dbReference type="EMBL" id="JARMAB010000013">
    <property type="protein sequence ID" value="MED1203526.1"/>
    <property type="molecule type" value="Genomic_DNA"/>
</dbReference>
<protein>
    <submittedName>
        <fullName evidence="1">Uncharacterized protein</fullName>
    </submittedName>
</protein>
<evidence type="ECO:0000313" key="2">
    <source>
        <dbReference type="Proteomes" id="UP001341444"/>
    </source>
</evidence>
<keyword evidence="2" id="KW-1185">Reference proteome</keyword>
<sequence length="113" mass="13011">MKSGHERKIADDALKLSTLIIDGHIDKGIILLFSGVDRAIKQSNKFLVNALQKHKISIDDVKDVKLKFKVLSKQQPLKNKVLKRLPNGVRLSRKKLSIEEKNKLIEWFKEINK</sequence>
<comment type="caution">
    <text evidence="1">The sequence shown here is derived from an EMBL/GenBank/DDBJ whole genome shotgun (WGS) entry which is preliminary data.</text>
</comment>